<gene>
    <name evidence="1" type="primary">glmL</name>
    <name evidence="1" type="ORF">GCM10009810_36850</name>
</gene>
<dbReference type="Pfam" id="PF13941">
    <property type="entry name" value="MutL"/>
    <property type="match status" value="1"/>
</dbReference>
<evidence type="ECO:0000313" key="1">
    <source>
        <dbReference type="EMBL" id="GAA1776374.1"/>
    </source>
</evidence>
<comment type="caution">
    <text evidence="1">The sequence shown here is derived from an EMBL/GenBank/DDBJ whole genome shotgun (WGS) entry which is preliminary data.</text>
</comment>
<name>A0ABN2L8B2_9MICO</name>
<sequence length="436" mass="44667">MSDAICVDVGSTFTKGLRVDLDSGAVLGSAARPTTVASDVLTGLYAVVADLGASAAAPLLVCSSAGGGLRLAVVGYEESVTALAGYRAGLSAGARVVHVNAGRLTGPDVAALRAARPDVILLVGGTDGGNADVLRHNASRLANARVAMPVVLAGNADARVECVEILTRTRRTVVPADNVLPRIGEIAPESARAAIRSVFLTHVIGGKKLSRGPEFAGLVRRATPDAVLQGVEVLAAATGRDALVVDIGGATTDVYSALIPSGEDVEIVRDVSPTPRVARTVEADLGMRWSAGGVLDAAERERLPVTDDLRPYAESVAADIAHLPTSPAEWKCELELARLAAVIAVRRHARPVRPGQAPRALRDVGLVMGSGGVLRHADPAAAREVLGALLTDHGGGWPVPDRAVAGVDTAYVLFAAGLLAQDHPQAAAALTCSLTH</sequence>
<accession>A0ABN2L8B2</accession>
<dbReference type="InterPro" id="IPR006230">
    <property type="entry name" value="MutL"/>
</dbReference>
<evidence type="ECO:0000313" key="2">
    <source>
        <dbReference type="Proteomes" id="UP001501475"/>
    </source>
</evidence>
<dbReference type="NCBIfam" id="TIGR01319">
    <property type="entry name" value="glmL_fam"/>
    <property type="match status" value="1"/>
</dbReference>
<dbReference type="Proteomes" id="UP001501475">
    <property type="component" value="Unassembled WGS sequence"/>
</dbReference>
<keyword evidence="2" id="KW-1185">Reference proteome</keyword>
<dbReference type="RefSeq" id="WP_344069194.1">
    <property type="nucleotide sequence ID" value="NZ_BAAAPN010000105.1"/>
</dbReference>
<protein>
    <submittedName>
        <fullName evidence="1">Methylaspartate mutase accessory protein GlmL</fullName>
    </submittedName>
</protein>
<reference evidence="1 2" key="1">
    <citation type="journal article" date="2019" name="Int. J. Syst. Evol. Microbiol.">
        <title>The Global Catalogue of Microorganisms (GCM) 10K type strain sequencing project: providing services to taxonomists for standard genome sequencing and annotation.</title>
        <authorList>
            <consortium name="The Broad Institute Genomics Platform"/>
            <consortium name="The Broad Institute Genome Sequencing Center for Infectious Disease"/>
            <person name="Wu L."/>
            <person name="Ma J."/>
        </authorList>
    </citation>
    <scope>NUCLEOTIDE SEQUENCE [LARGE SCALE GENOMIC DNA]</scope>
    <source>
        <strain evidence="1 2">JCM 15591</strain>
    </source>
</reference>
<proteinExistence type="predicted"/>
<organism evidence="1 2">
    <name type="scientific">Nostocoides vanveenii</name>
    <dbReference type="NCBI Taxonomy" id="330835"/>
    <lineage>
        <taxon>Bacteria</taxon>
        <taxon>Bacillati</taxon>
        <taxon>Actinomycetota</taxon>
        <taxon>Actinomycetes</taxon>
        <taxon>Micrococcales</taxon>
        <taxon>Intrasporangiaceae</taxon>
        <taxon>Nostocoides</taxon>
    </lineage>
</organism>
<dbReference type="EMBL" id="BAAAPN010000105">
    <property type="protein sequence ID" value="GAA1776374.1"/>
    <property type="molecule type" value="Genomic_DNA"/>
</dbReference>